<keyword evidence="2" id="KW-0217">Developmental protein</keyword>
<gene>
    <name evidence="18" type="ORF">PYX00_006997</name>
</gene>
<dbReference type="FunFam" id="2.60.40.10:FF:000032">
    <property type="entry name" value="palladin isoform X1"/>
    <property type="match status" value="1"/>
</dbReference>
<dbReference type="SMART" id="SM00409">
    <property type="entry name" value="IG"/>
    <property type="match status" value="3"/>
</dbReference>
<dbReference type="PANTHER" id="PTHR45938">
    <property type="entry name" value="ACP24A4-RELATED"/>
    <property type="match status" value="1"/>
</dbReference>
<dbReference type="Pfam" id="PF13927">
    <property type="entry name" value="Ig_3"/>
    <property type="match status" value="1"/>
</dbReference>
<dbReference type="InterPro" id="IPR008197">
    <property type="entry name" value="WAP_dom"/>
</dbReference>
<feature type="domain" description="BPTI/Kunitz inhibitor" evidence="14">
    <location>
        <begin position="1662"/>
        <end position="1712"/>
    </location>
</feature>
<dbReference type="PRINTS" id="PR00759">
    <property type="entry name" value="BASICPTASE"/>
</dbReference>
<dbReference type="PROSITE" id="PS50835">
    <property type="entry name" value="IG_LIKE"/>
    <property type="match status" value="3"/>
</dbReference>
<feature type="domain" description="PLAC" evidence="16">
    <location>
        <begin position="2747"/>
        <end position="2786"/>
    </location>
</feature>
<dbReference type="PANTHER" id="PTHR45938:SF11">
    <property type="entry name" value="WAP, KAZAL, IMMUNOGLOBULIN, KUNITZ AND NTR DOMAIN-CONTAINING PROTEIN 2-LIKE"/>
    <property type="match status" value="1"/>
</dbReference>
<keyword evidence="4" id="KW-0646">Protease inhibitor</keyword>
<evidence type="ECO:0000256" key="1">
    <source>
        <dbReference type="ARBA" id="ARBA00004302"/>
    </source>
</evidence>
<protein>
    <recommendedName>
        <fullName evidence="19">Papilin</fullName>
    </recommendedName>
</protein>
<dbReference type="SUPFAM" id="SSF48726">
    <property type="entry name" value="Immunoglobulin"/>
    <property type="match status" value="3"/>
</dbReference>
<proteinExistence type="predicted"/>
<evidence type="ECO:0008006" key="19">
    <source>
        <dbReference type="Google" id="ProtNLM"/>
    </source>
</evidence>
<dbReference type="Pfam" id="PF00014">
    <property type="entry name" value="Kunitz_BPTI"/>
    <property type="match status" value="10"/>
</dbReference>
<feature type="domain" description="BPTI/Kunitz inhibitor" evidence="14">
    <location>
        <begin position="2184"/>
        <end position="2235"/>
    </location>
</feature>
<feature type="region of interest" description="Disordered" evidence="12">
    <location>
        <begin position="32"/>
        <end position="54"/>
    </location>
</feature>
<evidence type="ECO:0000256" key="3">
    <source>
        <dbReference type="ARBA" id="ARBA00022525"/>
    </source>
</evidence>
<dbReference type="FunFam" id="2.60.120.830:FF:000001">
    <property type="entry name" value="A disintegrin and metalloproteinase with thrombospondin motifs 1"/>
    <property type="match status" value="1"/>
</dbReference>
<feature type="compositionally biased region" description="Acidic residues" evidence="12">
    <location>
        <begin position="714"/>
        <end position="731"/>
    </location>
</feature>
<dbReference type="Gene3D" id="2.20.100.10">
    <property type="entry name" value="Thrombospondin type-1 (TSP1) repeat"/>
    <property type="match status" value="6"/>
</dbReference>
<feature type="domain" description="BPTI/Kunitz inhibitor" evidence="14">
    <location>
        <begin position="1978"/>
        <end position="2028"/>
    </location>
</feature>
<evidence type="ECO:0000256" key="2">
    <source>
        <dbReference type="ARBA" id="ARBA00022473"/>
    </source>
</evidence>
<dbReference type="Pfam" id="PF07679">
    <property type="entry name" value="I-set"/>
    <property type="match status" value="2"/>
</dbReference>
<evidence type="ECO:0000259" key="15">
    <source>
        <dbReference type="PROSITE" id="PS50835"/>
    </source>
</evidence>
<dbReference type="GO" id="GO:0005604">
    <property type="term" value="C:basement membrane"/>
    <property type="evidence" value="ECO:0007669"/>
    <property type="project" value="UniProtKB-SubCell"/>
</dbReference>
<dbReference type="InterPro" id="IPR007110">
    <property type="entry name" value="Ig-like_dom"/>
</dbReference>
<evidence type="ECO:0000256" key="5">
    <source>
        <dbReference type="ARBA" id="ARBA00022729"/>
    </source>
</evidence>
<dbReference type="InterPro" id="IPR002223">
    <property type="entry name" value="Kunitz_BPTI"/>
</dbReference>
<feature type="disulfide bond" evidence="11">
    <location>
        <begin position="90"/>
        <end position="101"/>
    </location>
</feature>
<dbReference type="Pfam" id="PF19030">
    <property type="entry name" value="TSP1_ADAMTS"/>
    <property type="match status" value="6"/>
</dbReference>
<keyword evidence="7" id="KW-0084">Basement membrane</keyword>
<feature type="region of interest" description="Disordered" evidence="12">
    <location>
        <begin position="2605"/>
        <end position="2650"/>
    </location>
</feature>
<dbReference type="Gene3D" id="2.60.40.10">
    <property type="entry name" value="Immunoglobulins"/>
    <property type="match status" value="3"/>
</dbReference>
<feature type="domain" description="BPTI/Kunitz inhibitor" evidence="14">
    <location>
        <begin position="1781"/>
        <end position="1831"/>
    </location>
</feature>
<evidence type="ECO:0000256" key="9">
    <source>
        <dbReference type="ARBA" id="ARBA00023157"/>
    </source>
</evidence>
<dbReference type="InterPro" id="IPR003598">
    <property type="entry name" value="Ig_sub2"/>
</dbReference>
<dbReference type="InterPro" id="IPR013098">
    <property type="entry name" value="Ig_I-set"/>
</dbReference>
<dbReference type="SUPFAM" id="SSF57362">
    <property type="entry name" value="BPTI-like"/>
    <property type="match status" value="10"/>
</dbReference>
<feature type="domain" description="BPTI/Kunitz inhibitor" evidence="14">
    <location>
        <begin position="2114"/>
        <end position="2164"/>
    </location>
</feature>
<feature type="compositionally biased region" description="Low complexity" evidence="12">
    <location>
        <begin position="756"/>
        <end position="1058"/>
    </location>
</feature>
<dbReference type="Pfam" id="PF08686">
    <property type="entry name" value="PLAC"/>
    <property type="match status" value="1"/>
</dbReference>
<dbReference type="GO" id="GO:0030198">
    <property type="term" value="P:extracellular matrix organization"/>
    <property type="evidence" value="ECO:0007669"/>
    <property type="project" value="InterPro"/>
</dbReference>
<evidence type="ECO:0000256" key="12">
    <source>
        <dbReference type="SAM" id="MobiDB-lite"/>
    </source>
</evidence>
<dbReference type="GO" id="GO:0005615">
    <property type="term" value="C:extracellular space"/>
    <property type="evidence" value="ECO:0007669"/>
    <property type="project" value="TreeGrafter"/>
</dbReference>
<keyword evidence="3" id="KW-0964">Secreted</keyword>
<dbReference type="InterPro" id="IPR036645">
    <property type="entry name" value="Elafin-like_sf"/>
</dbReference>
<feature type="domain" description="Ig-like" evidence="15">
    <location>
        <begin position="2491"/>
        <end position="2578"/>
    </location>
</feature>
<dbReference type="SMART" id="SM00217">
    <property type="entry name" value="WAP"/>
    <property type="match status" value="1"/>
</dbReference>
<dbReference type="PROSITE" id="PS51390">
    <property type="entry name" value="WAP"/>
    <property type="match status" value="1"/>
</dbReference>
<feature type="chain" id="PRO_5043744159" description="Papilin" evidence="13">
    <location>
        <begin position="28"/>
        <end position="2805"/>
    </location>
</feature>
<dbReference type="SMART" id="SM00131">
    <property type="entry name" value="KU"/>
    <property type="match status" value="10"/>
</dbReference>
<evidence type="ECO:0000259" key="17">
    <source>
        <dbReference type="PROSITE" id="PS51390"/>
    </source>
</evidence>
<dbReference type="PROSITE" id="PS50279">
    <property type="entry name" value="BPTI_KUNITZ_2"/>
    <property type="match status" value="10"/>
</dbReference>
<dbReference type="Gene3D" id="2.60.120.830">
    <property type="match status" value="1"/>
</dbReference>
<comment type="caution">
    <text evidence="18">The sequence shown here is derived from an EMBL/GenBank/DDBJ whole genome shotgun (WGS) entry which is preliminary data.</text>
</comment>
<name>A0AAW2HI16_9NEOP</name>
<feature type="compositionally biased region" description="Polar residues" evidence="12">
    <location>
        <begin position="737"/>
        <end position="755"/>
    </location>
</feature>
<feature type="region of interest" description="Disordered" evidence="12">
    <location>
        <begin position="2376"/>
        <end position="2405"/>
    </location>
</feature>
<dbReference type="GO" id="GO:0048019">
    <property type="term" value="F:receptor antagonist activity"/>
    <property type="evidence" value="ECO:0007669"/>
    <property type="project" value="TreeGrafter"/>
</dbReference>
<keyword evidence="10" id="KW-0393">Immunoglobulin domain</keyword>
<evidence type="ECO:0000259" key="14">
    <source>
        <dbReference type="PROSITE" id="PS50279"/>
    </source>
</evidence>
<dbReference type="InterPro" id="IPR013783">
    <property type="entry name" value="Ig-like_fold"/>
</dbReference>
<dbReference type="PROSITE" id="PS00280">
    <property type="entry name" value="BPTI_KUNITZ_1"/>
    <property type="match status" value="5"/>
</dbReference>
<dbReference type="InterPro" id="IPR010294">
    <property type="entry name" value="ADAMTS_spacer1"/>
</dbReference>
<dbReference type="EMBL" id="JARGDH010000004">
    <property type="protein sequence ID" value="KAL0269185.1"/>
    <property type="molecule type" value="Genomic_DNA"/>
</dbReference>
<sequence>MDARHHFRSFAVLIIILSAYLTAVSLAKQHPVRHAHSRHKRQHGPRTFSPDHFIMDGPGGPEYGDWGHWSEPSECSRTCGGGVAYQTRHCRDIGPDGVIRCQGGSKRYFSCNIQPCPDAEDFRSQQCAEFNRVPIDNKFYDWIPYTNAPNQCELNCMPRGERFFYRHKRKVADGTRCDSERLDVCVDGQCLPVGCDGMLGSDAREDICRECRGDGSSCNTVQGTLDNNNLQVGYNDLLLIPAGATNIKVKEVQPTNNYLAIRNTTGHYYLNGNWRIDFPRDLPIIGTLFHYERKPKFYAPEALTALGPTTEAIYICLLYQEPNPGIMYEYSIPKGVSPHFLTENYTWVEGEYGGCSRTCGGGMQQRYVQCVRKSDMAPVSSDLCDSVYMPSTVQQCGQDPCPPEWSTGHWSPCSESCEKGVQERQVYCTQVVANGLPSVVDENECANAGPKPETKQECNVETICPSWHIGPWKPCDRLCGDGKERRDVVCYRKVEGKIEVLDDRYCAGEKPESEKPCMLRPCDGVDWIASEWSGCDEKCGLTQETRTVQCVTQSGEVFPDSFCHQYRIPELVRECETPKKCEHEWYAGQWSKCSSKCGAGVQTRKVFCGMVDDEGSIKKVEDDKCDAAEKYESEQSCMGEEECKGDWFAGPWSQCSKACGGGEKTRKVMCRQDNETVPVTNCDENSIPFGSESCNDHSCGEDEVYTVEPTHDLSEDEEEDCEEEEEEEGEEGVTSPMDGSSSQGTASDLTSSSGMTDESTGSTDMTSEMSTMSSLSSMSSMSSSEMSSSSSSGSTEFSSSSLSSSSTSSSMGSSSSSTEFSSSSGSTESSSAKSSLSSSSEFTSSSFSTSDLTSSVSFSGSTSSDMSTSELSSLSTSSGSTTSDVTSSSMSSSSSSTDSTTEGSSTTSEVTSSSISSSSLSSSSSSSSSPSSTLSTDSTLSSDSTSESSSTSDTTTDSSSTSETTSESSSSSESTATTDSSSTSDMTTSSPLTSETTTGSDSTTGSSLSTDSSSSSISSSSSSISSSSSSSTSDTTSYSSSSSVSMSSTESSTEVSTTLKSIGEVESEADSSTVSSLSTSEGSSLSTDETTESSMSSSETSSFSTESTSEGSSTTGSSVSTDSTVETSSSESSSTMESSSTSSDGSTSEMSSTVSGSTEETASTMTAWTTSDMTDLWGSSMSSIQMAITKEQKLKKCKPKKKPACQKSEFGCCPDGKTPAEGPFSKGCPQPETCAESKYGCCPDGVSPALGKKNKGCPPSKCNETLFGCCLDGVSISQGNDYEGCPEDILPVTCANSQFGCCPDNTTAATGPKFQGCFECEGSGDCDTCNATKFGCCPDNLRAATGPDFEGCDEGSGLPEEPECAKSPYGCCPDGILAAEGPNFENCGVIENCTQTYFGCCPDGVTPAQGSRYEGCRMPCAYEQYGCCDDNYTPAHGPNKEGCCLNSPFGCCPDNILYARGPNFEGCGCQYSPFGCCPDNSTAARGYNNEGCGCQYTEHGCCPNNYTPAAGPNYQGCPCYTFQFGCCPDGVTTAKGPQRLGCGCENTEFGCCSDEKTPATGPEKAGCGCEASRFGCCPDGVTESEGENFEGCTNVPLNPGEICKKEKDRGTCRDFTVKWYYDMEYGGCSRFWYGGCEGNDNRFRSAEECKSTCVEPEGKARCSLPKVEGPCEGYYPRWYYDTSRKQCGQFIYSGCLGNNNNFETREECQEICAADQVKDPCEQEVDEGPCQGNYRRWYYNKEHKTCAEFRFGGCKPNGNNFLTQSACIEQCLQPGRMRDHCSLPRDPGNCTDRQPRWFFDHSENRCMPFYYTGCEGNGNRFETLEACEADCPPRVHQDLCMQPALMGECHDYKERWYYDAQAAYCKPFYYGGCGGNHNNFESQAACQRRCEPGHEPVVEETPPPPTYPPETDPFRTEYCFYDSDPGTCRPDTFEPQWFYDRNDGVCKQFLYGGCGGNRNRFASREECEHHCGRAQDVCTLPKTVGPCSGSYRQWYYDRQSDSCHEFDYGGCLGNENRFHTRYDCEIRCKQGPVEPPTAVTQPEPPRPAYDQHDMCYAPVDPGPCLEERPSWYYDPHAGRCQAFVYGGCGGNTNRFDSEEQCERQCGSFRGQDICNMPYDQGVCRGSFRKWYYNAEQRECMSFIYGGCQGNGNRFSSLEECENICLHREEVIPAANETSLSEAICRLPMETGPCTDGHYKRWYFDESKSTCIPFIYSGCGGNFNRFKNFDTCVKFCRVQLRDLHPPPLYEEHDPNEIIPRDYCENARQECGTLHCPYGIEKYVDSQDCERCRCNDPCRDQYCPEGTRCAVDLYSESPHEIHFRSVCREENKPGQCPALATGSGSCARECQSDADCQGEAKCCETGCGSSCVEPVRATQPPARPQETARPYYTGAQPPTIYTDEPEVTSEEGSYATLKCIVRGMPSPVVTWRKDNELIDGSSGRHRFLADGSLQIIGLYRTDAGVYVCNADNGVGNPAERDFRLQVTDPVDRPAEVVGDDNNYVVVALGSPTILHCYVIGWPRPKVIWWRGDQILPLLYGQYEQRRDFSLLVKSISLRDLGPYVCQAYNGLGKAVSGTITVQAIGPVYSNNPEDEPFFQYLVSAPERPPEPRTPYRPFPYPHTTPVPPSVHAETTPVPRHGDLQPPQPDAPRVYRVPLTVNISLDKTNFPIDSDISIPCDVDGYPLPRVTWYKDGEVLQPSRKIEITESNRLRIIRADGGDSGTYHCEAENQFERAGSTVQITVEGVYVHPNCTDNVFFANCELIVKAHHCQHKYYARFCCRSCTQAGQLPSYGPHLDYLTSRRQQE</sequence>
<evidence type="ECO:0000256" key="4">
    <source>
        <dbReference type="ARBA" id="ARBA00022690"/>
    </source>
</evidence>
<dbReference type="PROSITE" id="PS50092">
    <property type="entry name" value="TSP1"/>
    <property type="match status" value="7"/>
</dbReference>
<dbReference type="GO" id="GO:0050431">
    <property type="term" value="F:transforming growth factor beta binding"/>
    <property type="evidence" value="ECO:0007669"/>
    <property type="project" value="TreeGrafter"/>
</dbReference>
<feature type="region of interest" description="Disordered" evidence="12">
    <location>
        <begin position="709"/>
        <end position="1164"/>
    </location>
</feature>
<dbReference type="CDD" id="cd00109">
    <property type="entry name" value="Kunitz-type"/>
    <property type="match status" value="9"/>
</dbReference>
<evidence type="ECO:0000256" key="10">
    <source>
        <dbReference type="ARBA" id="ARBA00023319"/>
    </source>
</evidence>
<dbReference type="CDD" id="cd22639">
    <property type="entry name" value="Kunitz_papilin_lacunin-like"/>
    <property type="match status" value="1"/>
</dbReference>
<feature type="domain" description="BPTI/Kunitz inhibitor" evidence="14">
    <location>
        <begin position="1603"/>
        <end position="1653"/>
    </location>
</feature>
<feature type="compositionally biased region" description="Low complexity" evidence="12">
    <location>
        <begin position="1070"/>
        <end position="1164"/>
    </location>
</feature>
<evidence type="ECO:0000256" key="8">
    <source>
        <dbReference type="ARBA" id="ARBA00022900"/>
    </source>
</evidence>
<dbReference type="InterPro" id="IPR000884">
    <property type="entry name" value="TSP1_rpt"/>
</dbReference>
<dbReference type="InterPro" id="IPR010909">
    <property type="entry name" value="PLAC"/>
</dbReference>
<organism evidence="18">
    <name type="scientific">Menopon gallinae</name>
    <name type="common">poultry shaft louse</name>
    <dbReference type="NCBI Taxonomy" id="328185"/>
    <lineage>
        <taxon>Eukaryota</taxon>
        <taxon>Metazoa</taxon>
        <taxon>Ecdysozoa</taxon>
        <taxon>Arthropoda</taxon>
        <taxon>Hexapoda</taxon>
        <taxon>Insecta</taxon>
        <taxon>Pterygota</taxon>
        <taxon>Neoptera</taxon>
        <taxon>Paraneoptera</taxon>
        <taxon>Psocodea</taxon>
        <taxon>Troctomorpha</taxon>
        <taxon>Phthiraptera</taxon>
        <taxon>Amblycera</taxon>
        <taxon>Menoponidae</taxon>
        <taxon>Menopon</taxon>
    </lineage>
</organism>
<dbReference type="Pfam" id="PF05986">
    <property type="entry name" value="ADAMTS_spacer1"/>
    <property type="match status" value="1"/>
</dbReference>
<feature type="domain" description="WAP" evidence="17">
    <location>
        <begin position="2327"/>
        <end position="2373"/>
    </location>
</feature>
<feature type="domain" description="BPTI/Kunitz inhibitor" evidence="14">
    <location>
        <begin position="1840"/>
        <end position="1890"/>
    </location>
</feature>
<evidence type="ECO:0000256" key="11">
    <source>
        <dbReference type="PIRSR" id="PIRSR613273-3"/>
    </source>
</evidence>
<feature type="disulfide bond" evidence="11">
    <location>
        <begin position="75"/>
        <end position="111"/>
    </location>
</feature>
<evidence type="ECO:0000256" key="13">
    <source>
        <dbReference type="SAM" id="SignalP"/>
    </source>
</evidence>
<dbReference type="Gene3D" id="4.10.410.10">
    <property type="entry name" value="Pancreatic trypsin inhibitor Kunitz domain"/>
    <property type="match status" value="10"/>
</dbReference>
<keyword evidence="5 13" id="KW-0732">Signal</keyword>
<evidence type="ECO:0000256" key="7">
    <source>
        <dbReference type="ARBA" id="ARBA00022869"/>
    </source>
</evidence>
<feature type="domain" description="Ig-like" evidence="15">
    <location>
        <begin position="2649"/>
        <end position="2743"/>
    </location>
</feature>
<dbReference type="Pfam" id="PF00095">
    <property type="entry name" value="WAP"/>
    <property type="match status" value="1"/>
</dbReference>
<dbReference type="PROSITE" id="PS50900">
    <property type="entry name" value="PLAC"/>
    <property type="match status" value="1"/>
</dbReference>
<dbReference type="GO" id="GO:0004867">
    <property type="term" value="F:serine-type endopeptidase inhibitor activity"/>
    <property type="evidence" value="ECO:0007669"/>
    <property type="project" value="UniProtKB-KW"/>
</dbReference>
<feature type="compositionally biased region" description="Basic residues" evidence="12">
    <location>
        <begin position="32"/>
        <end position="44"/>
    </location>
</feature>
<feature type="compositionally biased region" description="Pro residues" evidence="12">
    <location>
        <begin position="2609"/>
        <end position="2626"/>
    </location>
</feature>
<comment type="subcellular location">
    <subcellularLocation>
        <location evidence="1">Secreted</location>
        <location evidence="1">Extracellular space</location>
        <location evidence="1">Extracellular matrix</location>
        <location evidence="1">Basement membrane</location>
    </subcellularLocation>
</comment>
<keyword evidence="8" id="KW-0722">Serine protease inhibitor</keyword>
<evidence type="ECO:0000256" key="6">
    <source>
        <dbReference type="ARBA" id="ARBA00022737"/>
    </source>
</evidence>
<keyword evidence="6" id="KW-0677">Repeat</keyword>
<dbReference type="FunFam" id="4.10.410.10:FF:000020">
    <property type="entry name" value="Collagen, type VI, alpha 3"/>
    <property type="match status" value="8"/>
</dbReference>
<feature type="domain" description="BPTI/Kunitz inhibitor" evidence="14">
    <location>
        <begin position="1721"/>
        <end position="1771"/>
    </location>
</feature>
<dbReference type="SUPFAM" id="SSF82895">
    <property type="entry name" value="TSP-1 type 1 repeat"/>
    <property type="match status" value="7"/>
</dbReference>
<feature type="domain" description="Ig-like" evidence="15">
    <location>
        <begin position="2396"/>
        <end position="2485"/>
    </location>
</feature>
<dbReference type="InterPro" id="IPR003599">
    <property type="entry name" value="Ig_sub"/>
</dbReference>
<evidence type="ECO:0000313" key="18">
    <source>
        <dbReference type="EMBL" id="KAL0269185.1"/>
    </source>
</evidence>
<keyword evidence="7" id="KW-0272">Extracellular matrix</keyword>
<dbReference type="Pfam" id="PF00090">
    <property type="entry name" value="TSP_1"/>
    <property type="match status" value="1"/>
</dbReference>
<dbReference type="FunFam" id="2.20.100.10:FF:000005">
    <property type="entry name" value="ADAM metallopeptidase with thrombospondin type 1 motif 9"/>
    <property type="match status" value="2"/>
</dbReference>
<dbReference type="InterPro" id="IPR020901">
    <property type="entry name" value="Prtase_inh_Kunz-CS"/>
</dbReference>
<feature type="disulfide bond" evidence="11">
    <location>
        <begin position="79"/>
        <end position="116"/>
    </location>
</feature>
<evidence type="ECO:0000259" key="16">
    <source>
        <dbReference type="PROSITE" id="PS50900"/>
    </source>
</evidence>
<dbReference type="SMART" id="SM00209">
    <property type="entry name" value="TSP1"/>
    <property type="match status" value="7"/>
</dbReference>
<dbReference type="SUPFAM" id="SSF57256">
    <property type="entry name" value="Elafin-like"/>
    <property type="match status" value="1"/>
</dbReference>
<feature type="domain" description="BPTI/Kunitz inhibitor" evidence="14">
    <location>
        <begin position="2055"/>
        <end position="2105"/>
    </location>
</feature>
<feature type="domain" description="BPTI/Kunitz inhibitor" evidence="14">
    <location>
        <begin position="1919"/>
        <end position="1971"/>
    </location>
</feature>
<dbReference type="InterPro" id="IPR036179">
    <property type="entry name" value="Ig-like_dom_sf"/>
</dbReference>
<dbReference type="InterPro" id="IPR036383">
    <property type="entry name" value="TSP1_rpt_sf"/>
</dbReference>
<reference evidence="18" key="1">
    <citation type="journal article" date="2024" name="Gigascience">
        <title>Chromosome-level genome of the poultry shaft louse Menopon gallinae provides insight into the host-switching and adaptive evolution of parasitic lice.</title>
        <authorList>
            <person name="Xu Y."/>
            <person name="Ma L."/>
            <person name="Liu S."/>
            <person name="Liang Y."/>
            <person name="Liu Q."/>
            <person name="He Z."/>
            <person name="Tian L."/>
            <person name="Duan Y."/>
            <person name="Cai W."/>
            <person name="Li H."/>
            <person name="Song F."/>
        </authorList>
    </citation>
    <scope>NUCLEOTIDE SEQUENCE</scope>
    <source>
        <strain evidence="18">Cailab_2023a</strain>
    </source>
</reference>
<dbReference type="InterPro" id="IPR013273">
    <property type="entry name" value="ADAMTS/ADAMTS-like"/>
</dbReference>
<dbReference type="PRINTS" id="PR01857">
    <property type="entry name" value="ADAMTSFAMILY"/>
</dbReference>
<feature type="signal peptide" evidence="13">
    <location>
        <begin position="1"/>
        <end position="27"/>
    </location>
</feature>
<keyword evidence="9 11" id="KW-1015">Disulfide bond</keyword>
<dbReference type="SMART" id="SM00408">
    <property type="entry name" value="IGc2"/>
    <property type="match status" value="3"/>
</dbReference>
<accession>A0AAW2HI16</accession>
<dbReference type="CDD" id="cd00199">
    <property type="entry name" value="WAP"/>
    <property type="match status" value="1"/>
</dbReference>
<dbReference type="InterPro" id="IPR036880">
    <property type="entry name" value="Kunitz_BPTI_sf"/>
</dbReference>